<keyword evidence="9" id="KW-0289">Folate biosynthesis</keyword>
<evidence type="ECO:0000256" key="4">
    <source>
        <dbReference type="ARBA" id="ARBA00016218"/>
    </source>
</evidence>
<evidence type="ECO:0000256" key="10">
    <source>
        <dbReference type="ARBA" id="ARBA00029409"/>
    </source>
</evidence>
<dbReference type="EMBL" id="AP012603">
    <property type="protein sequence ID" value="BAM90911.1"/>
    <property type="molecule type" value="Genomic_DNA"/>
</dbReference>
<dbReference type="eggNOG" id="COG0801">
    <property type="taxonomic scope" value="Bacteria"/>
</dbReference>
<dbReference type="PATRIC" id="fig|1245469.3.peg.5048"/>
<dbReference type="NCBIfam" id="TIGR01498">
    <property type="entry name" value="folK"/>
    <property type="match status" value="1"/>
</dbReference>
<dbReference type="GO" id="GO:0046654">
    <property type="term" value="P:tetrahydrofolate biosynthetic process"/>
    <property type="evidence" value="ECO:0007669"/>
    <property type="project" value="UniProtKB-UniPathway"/>
</dbReference>
<dbReference type="Proteomes" id="UP000011841">
    <property type="component" value="Chromosome"/>
</dbReference>
<dbReference type="PROSITE" id="PS00794">
    <property type="entry name" value="HPPK"/>
    <property type="match status" value="1"/>
</dbReference>
<evidence type="ECO:0000256" key="3">
    <source>
        <dbReference type="ARBA" id="ARBA00013253"/>
    </source>
</evidence>
<keyword evidence="5" id="KW-0808">Transferase</keyword>
<dbReference type="EC" id="2.7.6.3" evidence="3"/>
<organism evidence="14 15">
    <name type="scientific">Bradyrhizobium oligotrophicum S58</name>
    <dbReference type="NCBI Taxonomy" id="1245469"/>
    <lineage>
        <taxon>Bacteria</taxon>
        <taxon>Pseudomonadati</taxon>
        <taxon>Pseudomonadota</taxon>
        <taxon>Alphaproteobacteria</taxon>
        <taxon>Hyphomicrobiales</taxon>
        <taxon>Nitrobacteraceae</taxon>
        <taxon>Bradyrhizobium</taxon>
    </lineage>
</organism>
<name>M4ZBS5_9BRAD</name>
<keyword evidence="6" id="KW-0547">Nucleotide-binding</keyword>
<evidence type="ECO:0000256" key="9">
    <source>
        <dbReference type="ARBA" id="ARBA00022909"/>
    </source>
</evidence>
<protein>
    <recommendedName>
        <fullName evidence="4">2-amino-4-hydroxy-6-hydroxymethyldihydropteridine pyrophosphokinase</fullName>
        <ecNumber evidence="3">2.7.6.3</ecNumber>
    </recommendedName>
    <alternativeName>
        <fullName evidence="11">6-hydroxymethyl-7,8-dihydropterin pyrophosphokinase</fullName>
    </alternativeName>
    <alternativeName>
        <fullName evidence="12">7,8-dihydro-6-hydroxymethylpterin-pyrophosphokinase</fullName>
    </alternativeName>
</protein>
<dbReference type="PANTHER" id="PTHR43071:SF1">
    <property type="entry name" value="2-AMINO-4-HYDROXY-6-HYDROXYMETHYLDIHYDROPTERIDINE PYROPHOSPHOKINASE"/>
    <property type="match status" value="1"/>
</dbReference>
<evidence type="ECO:0000256" key="7">
    <source>
        <dbReference type="ARBA" id="ARBA00022777"/>
    </source>
</evidence>
<keyword evidence="8" id="KW-0067">ATP-binding</keyword>
<dbReference type="GO" id="GO:0016301">
    <property type="term" value="F:kinase activity"/>
    <property type="evidence" value="ECO:0007669"/>
    <property type="project" value="UniProtKB-KW"/>
</dbReference>
<dbReference type="GO" id="GO:0003848">
    <property type="term" value="F:2-amino-4-hydroxy-6-hydroxymethyldihydropteridine diphosphokinase activity"/>
    <property type="evidence" value="ECO:0007669"/>
    <property type="project" value="UniProtKB-EC"/>
</dbReference>
<evidence type="ECO:0000256" key="8">
    <source>
        <dbReference type="ARBA" id="ARBA00022840"/>
    </source>
</evidence>
<dbReference type="Pfam" id="PF01288">
    <property type="entry name" value="HPPK"/>
    <property type="match status" value="1"/>
</dbReference>
<dbReference type="InterPro" id="IPR035907">
    <property type="entry name" value="Hppk_sf"/>
</dbReference>
<dbReference type="CDD" id="cd00483">
    <property type="entry name" value="HPPK"/>
    <property type="match status" value="1"/>
</dbReference>
<keyword evidence="15" id="KW-1185">Reference proteome</keyword>
<evidence type="ECO:0000313" key="14">
    <source>
        <dbReference type="EMBL" id="BAM90911.1"/>
    </source>
</evidence>
<dbReference type="SUPFAM" id="SSF55083">
    <property type="entry name" value="6-hydroxymethyl-7,8-dihydropterin pyrophosphokinase, HPPK"/>
    <property type="match status" value="1"/>
</dbReference>
<accession>M4ZBS5</accession>
<dbReference type="InterPro" id="IPR000550">
    <property type="entry name" value="Hppk"/>
</dbReference>
<keyword evidence="7 14" id="KW-0418">Kinase</keyword>
<evidence type="ECO:0000256" key="1">
    <source>
        <dbReference type="ARBA" id="ARBA00005051"/>
    </source>
</evidence>
<dbReference type="Gene3D" id="3.30.70.560">
    <property type="entry name" value="7,8-Dihydro-6-hydroxymethylpterin-pyrophosphokinase HPPK"/>
    <property type="match status" value="1"/>
</dbReference>
<comment type="pathway">
    <text evidence="1">Cofactor biosynthesis; tetrahydrofolate biosynthesis; 2-amino-4-hydroxy-6-hydroxymethyl-7,8-dihydropteridine diphosphate from 7,8-dihydroneopterin triphosphate: step 4/4.</text>
</comment>
<dbReference type="UniPathway" id="UPA00077">
    <property type="reaction ID" value="UER00155"/>
</dbReference>
<evidence type="ECO:0000256" key="2">
    <source>
        <dbReference type="ARBA" id="ARBA00005810"/>
    </source>
</evidence>
<reference evidence="14 15" key="1">
    <citation type="journal article" date="2013" name="Appl. Environ. Microbiol.">
        <title>Genome analysis suggests that the soil oligotrophic bacterium Agromonas oligotrophica (Bradyrhizobium oligotrophicum) is a nitrogen-fixing symbiont of Aeschynomene indica.</title>
        <authorList>
            <person name="Okubo T."/>
            <person name="Fukushima S."/>
            <person name="Itakura M."/>
            <person name="Oshima K."/>
            <person name="Longtonglang A."/>
            <person name="Teaumroong N."/>
            <person name="Mitsui H."/>
            <person name="Hattori M."/>
            <person name="Hattori R."/>
            <person name="Hattori T."/>
            <person name="Minamisawa K."/>
        </authorList>
    </citation>
    <scope>NUCLEOTIDE SEQUENCE [LARGE SCALE GENOMIC DNA]</scope>
    <source>
        <strain evidence="14 15">S58</strain>
    </source>
</reference>
<evidence type="ECO:0000259" key="13">
    <source>
        <dbReference type="PROSITE" id="PS00794"/>
    </source>
</evidence>
<comment type="similarity">
    <text evidence="2">Belongs to the HPPK family.</text>
</comment>
<dbReference type="AlphaFoldDB" id="M4ZBS5"/>
<feature type="domain" description="7,8-dihydro-6-hydroxymethylpterin-pyrophosphokinase" evidence="13">
    <location>
        <begin position="93"/>
        <end position="104"/>
    </location>
</feature>
<evidence type="ECO:0000256" key="11">
    <source>
        <dbReference type="ARBA" id="ARBA00029766"/>
    </source>
</evidence>
<dbReference type="PANTHER" id="PTHR43071">
    <property type="entry name" value="2-AMINO-4-HYDROXY-6-HYDROXYMETHYLDIHYDROPTERIDINE PYROPHOSPHOKINASE"/>
    <property type="match status" value="1"/>
</dbReference>
<dbReference type="GO" id="GO:0046656">
    <property type="term" value="P:folic acid biosynthetic process"/>
    <property type="evidence" value="ECO:0007669"/>
    <property type="project" value="UniProtKB-KW"/>
</dbReference>
<sequence>MTAMASALIALGGNVGDVRATFRLAIAEICRRAQATLAARSSDYATPPWGEEQQPPFVNACIAIDTAIAPRALLAILHDVERMFGRNRAQETRWGPRTLDLDLIAYDDVTLDTPDLTLPHPRLFERGFVLVPLAEIVPERRIAGRRVDEAVTRVSRDGIRPLPSAE</sequence>
<evidence type="ECO:0000256" key="12">
    <source>
        <dbReference type="ARBA" id="ARBA00033413"/>
    </source>
</evidence>
<evidence type="ECO:0000313" key="15">
    <source>
        <dbReference type="Proteomes" id="UP000011841"/>
    </source>
</evidence>
<gene>
    <name evidence="14" type="ORF">S58_49320</name>
</gene>
<dbReference type="GO" id="GO:0005524">
    <property type="term" value="F:ATP binding"/>
    <property type="evidence" value="ECO:0007669"/>
    <property type="project" value="UniProtKB-KW"/>
</dbReference>
<comment type="function">
    <text evidence="10">Catalyzes the transfer of pyrophosphate from adenosine triphosphate (ATP) to 6-hydroxymethyl-7,8-dihydropterin, an enzymatic step in folate biosynthesis pathway.</text>
</comment>
<proteinExistence type="inferred from homology"/>
<dbReference type="KEGG" id="aol:S58_49320"/>
<evidence type="ECO:0000256" key="5">
    <source>
        <dbReference type="ARBA" id="ARBA00022679"/>
    </source>
</evidence>
<dbReference type="HOGENOM" id="CLU_097916_3_0_5"/>
<dbReference type="STRING" id="1245469.S58_49320"/>
<evidence type="ECO:0000256" key="6">
    <source>
        <dbReference type="ARBA" id="ARBA00022741"/>
    </source>
</evidence>